<protein>
    <submittedName>
        <fullName evidence="1">AAA domain-containing protein</fullName>
    </submittedName>
</protein>
<proteinExistence type="predicted"/>
<name>A0A3D9VG89_THECX</name>
<dbReference type="SUPFAM" id="SSF52540">
    <property type="entry name" value="P-loop containing nucleoside triphosphate hydrolases"/>
    <property type="match status" value="1"/>
</dbReference>
<dbReference type="RefSeq" id="WP_147304646.1">
    <property type="nucleotide sequence ID" value="NZ_QTUC01000001.1"/>
</dbReference>
<dbReference type="InterPro" id="IPR027417">
    <property type="entry name" value="P-loop_NTPase"/>
</dbReference>
<evidence type="ECO:0000313" key="1">
    <source>
        <dbReference type="EMBL" id="REF36321.1"/>
    </source>
</evidence>
<sequence length="194" mass="21408">MALDPMAPDPDALDLVTSGRALAPLFVLAGAPGVGKTTLAPRLIDKAVGPVVVDMDEVLEDGALLGVPIAHPEAAPNWPAYNRMWRRVLAVVRRAGHPVVLLCPIPSPEEMAERALWDEPVHWALLDCDDQLRLDRLRGRGWPRDWIDDAMTDARLGRELLGTVFRTDAADVDTVADRILAWVASHWRHILDET</sequence>
<dbReference type="OrthoDB" id="8419617at2"/>
<comment type="caution">
    <text evidence="1">The sequence shown here is derived from an EMBL/GenBank/DDBJ whole genome shotgun (WGS) entry which is preliminary data.</text>
</comment>
<accession>A0A3D9VG89</accession>
<dbReference type="Pfam" id="PF13238">
    <property type="entry name" value="AAA_18"/>
    <property type="match status" value="1"/>
</dbReference>
<dbReference type="AlphaFoldDB" id="A0A3D9VG89"/>
<keyword evidence="2" id="KW-1185">Reference proteome</keyword>
<dbReference type="Proteomes" id="UP000256485">
    <property type="component" value="Unassembled WGS sequence"/>
</dbReference>
<organism evidence="1 2">
    <name type="scientific">Thermasporomyces composti</name>
    <dbReference type="NCBI Taxonomy" id="696763"/>
    <lineage>
        <taxon>Bacteria</taxon>
        <taxon>Bacillati</taxon>
        <taxon>Actinomycetota</taxon>
        <taxon>Actinomycetes</taxon>
        <taxon>Propionibacteriales</taxon>
        <taxon>Nocardioidaceae</taxon>
        <taxon>Thermasporomyces</taxon>
    </lineage>
</organism>
<dbReference type="Gene3D" id="3.40.50.300">
    <property type="entry name" value="P-loop containing nucleotide triphosphate hydrolases"/>
    <property type="match status" value="1"/>
</dbReference>
<evidence type="ECO:0000313" key="2">
    <source>
        <dbReference type="Proteomes" id="UP000256485"/>
    </source>
</evidence>
<reference evidence="1 2" key="1">
    <citation type="submission" date="2018-08" db="EMBL/GenBank/DDBJ databases">
        <title>Sequencing the genomes of 1000 actinobacteria strains.</title>
        <authorList>
            <person name="Klenk H.-P."/>
        </authorList>
    </citation>
    <scope>NUCLEOTIDE SEQUENCE [LARGE SCALE GENOMIC DNA]</scope>
    <source>
        <strain evidence="1 2">DSM 22891</strain>
    </source>
</reference>
<gene>
    <name evidence="1" type="ORF">DFJ64_1727</name>
</gene>
<dbReference type="EMBL" id="QTUC01000001">
    <property type="protein sequence ID" value="REF36321.1"/>
    <property type="molecule type" value="Genomic_DNA"/>
</dbReference>